<comment type="catalytic activity">
    <reaction evidence="1 5">
        <text>L-glutamyl-[protein] + S-adenosyl-L-methionine = [protein]-L-glutamate 5-O-methyl ester + S-adenosyl-L-homocysteine</text>
        <dbReference type="Rhea" id="RHEA:24452"/>
        <dbReference type="Rhea" id="RHEA-COMP:10208"/>
        <dbReference type="Rhea" id="RHEA-COMP:10311"/>
        <dbReference type="ChEBI" id="CHEBI:29973"/>
        <dbReference type="ChEBI" id="CHEBI:57856"/>
        <dbReference type="ChEBI" id="CHEBI:59789"/>
        <dbReference type="ChEBI" id="CHEBI:82795"/>
        <dbReference type="EC" id="2.1.1.80"/>
    </reaction>
</comment>
<dbReference type="PIRSF" id="PIRSF000410">
    <property type="entry name" value="CheR"/>
    <property type="match status" value="1"/>
</dbReference>
<gene>
    <name evidence="8" type="ORF">C5F44_15495</name>
</gene>
<evidence type="ECO:0000256" key="1">
    <source>
        <dbReference type="ARBA" id="ARBA00001541"/>
    </source>
</evidence>
<feature type="binding site" evidence="6">
    <location>
        <begin position="232"/>
        <end position="233"/>
    </location>
    <ligand>
        <name>S-adenosyl-L-methionine</name>
        <dbReference type="ChEBI" id="CHEBI:59789"/>
    </ligand>
</feature>
<keyword evidence="9" id="KW-1185">Reference proteome</keyword>
<evidence type="ECO:0000256" key="6">
    <source>
        <dbReference type="PIRSR" id="PIRSR000410-1"/>
    </source>
</evidence>
<dbReference type="Pfam" id="PF01739">
    <property type="entry name" value="CheR"/>
    <property type="match status" value="1"/>
</dbReference>
<dbReference type="GO" id="GO:0032259">
    <property type="term" value="P:methylation"/>
    <property type="evidence" value="ECO:0007669"/>
    <property type="project" value="UniProtKB-KW"/>
</dbReference>
<dbReference type="CDD" id="cd02440">
    <property type="entry name" value="AdoMet_MTases"/>
    <property type="match status" value="1"/>
</dbReference>
<dbReference type="InterPro" id="IPR036804">
    <property type="entry name" value="CheR_N_sf"/>
</dbReference>
<evidence type="ECO:0000259" key="7">
    <source>
        <dbReference type="PROSITE" id="PS50123"/>
    </source>
</evidence>
<proteinExistence type="predicted"/>
<dbReference type="EC" id="2.1.1.80" evidence="5"/>
<dbReference type="InterPro" id="IPR026024">
    <property type="entry name" value="Chemotaxis_MeTrfase_CheR"/>
</dbReference>
<dbReference type="InterPro" id="IPR022642">
    <property type="entry name" value="CheR_C"/>
</dbReference>
<sequence length="299" mass="32982">MNTLAQTRPTPPRGPAEPVFTDEDFACIARIAQREFGLSLPSAKKDLVQSRLMRRLRALGCADFAAYCARVDGPDGAEERAELVSALTTNVTHFFREAHHFRLLEEICLTPHLPALRAGRRLRLWSAGCSAGPEPYSMAMTVLAALPDAPRLNLRILATDIDPAILDRARSATYGSDEIRAIPEPLRRAHLEPAGPGRHRIVAGTAGRVHFAALNLMADWPLRGPFDAIFCRNVAIYFDKPTQERLWQRLARLLRPGGLLCIGHSERLHGPATGLVTSAGITAYRRDDPAHPLGERTDR</sequence>
<evidence type="ECO:0000256" key="4">
    <source>
        <dbReference type="ARBA" id="ARBA00022691"/>
    </source>
</evidence>
<protein>
    <recommendedName>
        <fullName evidence="5">Chemotaxis protein methyltransferase</fullName>
        <ecNumber evidence="5">2.1.1.80</ecNumber>
    </recommendedName>
</protein>
<feature type="binding site" evidence="6">
    <location>
        <position position="96"/>
    </location>
    <ligand>
        <name>S-adenosyl-L-methionine</name>
        <dbReference type="ChEBI" id="CHEBI:59789"/>
    </ligand>
</feature>
<keyword evidence="3 5" id="KW-0808">Transferase</keyword>
<dbReference type="SUPFAM" id="SSF47757">
    <property type="entry name" value="Chemotaxis receptor methyltransferase CheR, N-terminal domain"/>
    <property type="match status" value="1"/>
</dbReference>
<dbReference type="InterPro" id="IPR000780">
    <property type="entry name" value="CheR_MeTrfase"/>
</dbReference>
<keyword evidence="4 5" id="KW-0949">S-adenosyl-L-methionine</keyword>
<dbReference type="EMBL" id="PZKE01000020">
    <property type="protein sequence ID" value="PTE13056.1"/>
    <property type="molecule type" value="Genomic_DNA"/>
</dbReference>
<dbReference type="PANTHER" id="PTHR24422:SF19">
    <property type="entry name" value="CHEMOTAXIS PROTEIN METHYLTRANSFERASE"/>
    <property type="match status" value="1"/>
</dbReference>
<organism evidence="8 9">
    <name type="scientific">Fuscovulum blasticum DSM 2131</name>
    <dbReference type="NCBI Taxonomy" id="1188250"/>
    <lineage>
        <taxon>Bacteria</taxon>
        <taxon>Pseudomonadati</taxon>
        <taxon>Pseudomonadota</taxon>
        <taxon>Alphaproteobacteria</taxon>
        <taxon>Rhodobacterales</taxon>
        <taxon>Paracoccaceae</taxon>
        <taxon>Pseudogemmobacter</taxon>
    </lineage>
</organism>
<dbReference type="InterPro" id="IPR022641">
    <property type="entry name" value="CheR_N"/>
</dbReference>
<dbReference type="SMART" id="SM00138">
    <property type="entry name" value="MeTrc"/>
    <property type="match status" value="1"/>
</dbReference>
<reference evidence="8 9" key="1">
    <citation type="submission" date="2018-03" db="EMBL/GenBank/DDBJ databases">
        <title>Rhodobacter blasticus.</title>
        <authorList>
            <person name="Meyer T.E."/>
            <person name="Miller S."/>
            <person name="Lodha T."/>
            <person name="Gandham S."/>
            <person name="Chintalapati S."/>
            <person name="Chintalapati V.R."/>
        </authorList>
    </citation>
    <scope>NUCLEOTIDE SEQUENCE [LARGE SCALE GENOMIC DNA]</scope>
    <source>
        <strain evidence="8 9">DSM 2131</strain>
    </source>
</reference>
<dbReference type="PROSITE" id="PS50123">
    <property type="entry name" value="CHER"/>
    <property type="match status" value="1"/>
</dbReference>
<feature type="binding site" evidence="6">
    <location>
        <position position="134"/>
    </location>
    <ligand>
        <name>S-adenosyl-L-methionine</name>
        <dbReference type="ChEBI" id="CHEBI:59789"/>
    </ligand>
</feature>
<dbReference type="PANTHER" id="PTHR24422">
    <property type="entry name" value="CHEMOTAXIS PROTEIN METHYLTRANSFERASE"/>
    <property type="match status" value="1"/>
</dbReference>
<feature type="binding site" evidence="6">
    <location>
        <position position="92"/>
    </location>
    <ligand>
        <name>S-adenosyl-L-methionine</name>
        <dbReference type="ChEBI" id="CHEBI:59789"/>
    </ligand>
</feature>
<feature type="binding site" evidence="6">
    <location>
        <begin position="215"/>
        <end position="216"/>
    </location>
    <ligand>
        <name>S-adenosyl-L-methionine</name>
        <dbReference type="ChEBI" id="CHEBI:59789"/>
    </ligand>
</feature>
<evidence type="ECO:0000313" key="8">
    <source>
        <dbReference type="EMBL" id="PTE13056.1"/>
    </source>
</evidence>
<evidence type="ECO:0000256" key="2">
    <source>
        <dbReference type="ARBA" id="ARBA00022603"/>
    </source>
</evidence>
<dbReference type="Proteomes" id="UP000241362">
    <property type="component" value="Unassembled WGS sequence"/>
</dbReference>
<feature type="binding site" evidence="6">
    <location>
        <position position="90"/>
    </location>
    <ligand>
        <name>S-adenosyl-L-methionine</name>
        <dbReference type="ChEBI" id="CHEBI:59789"/>
    </ligand>
</feature>
<dbReference type="RefSeq" id="WP_107674456.1">
    <property type="nucleotide sequence ID" value="NZ_PZKE01000020.1"/>
</dbReference>
<dbReference type="Gene3D" id="1.10.155.10">
    <property type="entry name" value="Chemotaxis receptor methyltransferase CheR, N-terminal domain"/>
    <property type="match status" value="1"/>
</dbReference>
<dbReference type="AlphaFoldDB" id="A0A2T4J577"/>
<feature type="binding site" evidence="6">
    <location>
        <position position="160"/>
    </location>
    <ligand>
        <name>S-adenosyl-L-methionine</name>
        <dbReference type="ChEBI" id="CHEBI:59789"/>
    </ligand>
</feature>
<evidence type="ECO:0000256" key="5">
    <source>
        <dbReference type="PIRNR" id="PIRNR000410"/>
    </source>
</evidence>
<dbReference type="Pfam" id="PF03705">
    <property type="entry name" value="CheR_N"/>
    <property type="match status" value="1"/>
</dbReference>
<evidence type="ECO:0000256" key="3">
    <source>
        <dbReference type="ARBA" id="ARBA00022679"/>
    </source>
</evidence>
<keyword evidence="2 5" id="KW-0489">Methyltransferase</keyword>
<dbReference type="GO" id="GO:0008983">
    <property type="term" value="F:protein-glutamate O-methyltransferase activity"/>
    <property type="evidence" value="ECO:0007669"/>
    <property type="project" value="UniProtKB-EC"/>
</dbReference>
<evidence type="ECO:0000313" key="9">
    <source>
        <dbReference type="Proteomes" id="UP000241362"/>
    </source>
</evidence>
<feature type="domain" description="CheR-type methyltransferase" evidence="7">
    <location>
        <begin position="13"/>
        <end position="289"/>
    </location>
</feature>
<dbReference type="InterPro" id="IPR029063">
    <property type="entry name" value="SAM-dependent_MTases_sf"/>
</dbReference>
<comment type="caution">
    <text evidence="8">The sequence shown here is derived from an EMBL/GenBank/DDBJ whole genome shotgun (WGS) entry which is preliminary data.</text>
</comment>
<dbReference type="SUPFAM" id="SSF53335">
    <property type="entry name" value="S-adenosyl-L-methionine-dependent methyltransferases"/>
    <property type="match status" value="1"/>
</dbReference>
<comment type="function">
    <text evidence="5">Methylation of the membrane-bound methyl-accepting chemotaxis proteins (MCP) to form gamma-glutamyl methyl ester residues in MCP.</text>
</comment>
<dbReference type="PRINTS" id="PR00996">
    <property type="entry name" value="CHERMTFRASE"/>
</dbReference>
<accession>A0A2T4J577</accession>
<dbReference type="Gene3D" id="3.40.50.150">
    <property type="entry name" value="Vaccinia Virus protein VP39"/>
    <property type="match status" value="1"/>
</dbReference>
<name>A0A2T4J577_FUSBL</name>
<dbReference type="InterPro" id="IPR050903">
    <property type="entry name" value="Bact_Chemotaxis_MeTrfase"/>
</dbReference>